<reference evidence="2 3" key="1">
    <citation type="submission" date="2014-02" db="EMBL/GenBank/DDBJ databases">
        <title>The small core and large imbalanced accessory genome model reveals a collaborative survival strategy of Sorangium cellulosum strains in nature.</title>
        <authorList>
            <person name="Han K."/>
            <person name="Peng R."/>
            <person name="Blom J."/>
            <person name="Li Y.-Z."/>
        </authorList>
    </citation>
    <scope>NUCLEOTIDE SEQUENCE [LARGE SCALE GENOMIC DNA]</scope>
    <source>
        <strain evidence="2 3">So0007-03</strain>
    </source>
</reference>
<sequence>MILVPRAGDVEASGAGRERNPREQRTRTQHGDGRGRHGCRACQRRAVALGDDMAARAGHDAIGRRLAPTVQRRR</sequence>
<dbReference type="EMBL" id="JEME01000345">
    <property type="protein sequence ID" value="KYG10402.1"/>
    <property type="molecule type" value="Genomic_DNA"/>
</dbReference>
<proteinExistence type="predicted"/>
<protein>
    <submittedName>
        <fullName evidence="2">Uncharacterized protein</fullName>
    </submittedName>
</protein>
<evidence type="ECO:0000256" key="1">
    <source>
        <dbReference type="SAM" id="MobiDB-lite"/>
    </source>
</evidence>
<comment type="caution">
    <text evidence="2">The sequence shown here is derived from an EMBL/GenBank/DDBJ whole genome shotgun (WGS) entry which is preliminary data.</text>
</comment>
<feature type="compositionally biased region" description="Basic and acidic residues" evidence="1">
    <location>
        <begin position="16"/>
        <end position="35"/>
    </location>
</feature>
<evidence type="ECO:0000313" key="2">
    <source>
        <dbReference type="EMBL" id="KYG10402.1"/>
    </source>
</evidence>
<organism evidence="2 3">
    <name type="scientific">Sorangium cellulosum</name>
    <name type="common">Polyangium cellulosum</name>
    <dbReference type="NCBI Taxonomy" id="56"/>
    <lineage>
        <taxon>Bacteria</taxon>
        <taxon>Pseudomonadati</taxon>
        <taxon>Myxococcota</taxon>
        <taxon>Polyangia</taxon>
        <taxon>Polyangiales</taxon>
        <taxon>Polyangiaceae</taxon>
        <taxon>Sorangium</taxon>
    </lineage>
</organism>
<gene>
    <name evidence="2" type="ORF">BE21_12165</name>
</gene>
<feature type="region of interest" description="Disordered" evidence="1">
    <location>
        <begin position="1"/>
        <end position="38"/>
    </location>
</feature>
<accession>A0A150U0B7</accession>
<evidence type="ECO:0000313" key="3">
    <source>
        <dbReference type="Proteomes" id="UP000075502"/>
    </source>
</evidence>
<dbReference type="Proteomes" id="UP000075502">
    <property type="component" value="Unassembled WGS sequence"/>
</dbReference>
<name>A0A150U0B7_SORCE</name>
<dbReference type="AlphaFoldDB" id="A0A150U0B7"/>